<dbReference type="PANTHER" id="PTHR36930:SF1">
    <property type="entry name" value="MOSC DOMAIN-CONTAINING PROTEIN"/>
    <property type="match status" value="1"/>
</dbReference>
<evidence type="ECO:0000313" key="1">
    <source>
        <dbReference type="EMBL" id="ART62512.1"/>
    </source>
</evidence>
<name>A0A240UN98_9GAMM</name>
<evidence type="ECO:0000313" key="2">
    <source>
        <dbReference type="Proteomes" id="UP000194457"/>
    </source>
</evidence>
<accession>A0A240UN98</accession>
<dbReference type="GO" id="GO:0030170">
    <property type="term" value="F:pyridoxal phosphate binding"/>
    <property type="evidence" value="ECO:0007669"/>
    <property type="project" value="InterPro"/>
</dbReference>
<dbReference type="GO" id="GO:0003824">
    <property type="term" value="F:catalytic activity"/>
    <property type="evidence" value="ECO:0007669"/>
    <property type="project" value="InterPro"/>
</dbReference>
<dbReference type="GO" id="GO:0030151">
    <property type="term" value="F:molybdenum ion binding"/>
    <property type="evidence" value="ECO:0007669"/>
    <property type="project" value="InterPro"/>
</dbReference>
<dbReference type="Pfam" id="PF03473">
    <property type="entry name" value="MOSC"/>
    <property type="match status" value="1"/>
</dbReference>
<dbReference type="AlphaFoldDB" id="A0A240UN98"/>
<dbReference type="OrthoDB" id="1550913at2"/>
<gene>
    <name evidence="1" type="ORF">B9H00_05160</name>
</gene>
<dbReference type="PROSITE" id="PS51340">
    <property type="entry name" value="MOSC"/>
    <property type="match status" value="1"/>
</dbReference>
<proteinExistence type="predicted"/>
<dbReference type="InterPro" id="IPR005302">
    <property type="entry name" value="MoCF_Sase_C"/>
</dbReference>
<keyword evidence="2" id="KW-1185">Reference proteome</keyword>
<organism evidence="1 2">
    <name type="scientific">Kushneria marisflavi</name>
    <dbReference type="NCBI Taxonomy" id="157779"/>
    <lineage>
        <taxon>Bacteria</taxon>
        <taxon>Pseudomonadati</taxon>
        <taxon>Pseudomonadota</taxon>
        <taxon>Gammaproteobacteria</taxon>
        <taxon>Oceanospirillales</taxon>
        <taxon>Halomonadaceae</taxon>
        <taxon>Kushneria</taxon>
    </lineage>
</organism>
<dbReference type="EMBL" id="CP021358">
    <property type="protein sequence ID" value="ART62512.1"/>
    <property type="molecule type" value="Genomic_DNA"/>
</dbReference>
<dbReference type="InterPro" id="IPR052716">
    <property type="entry name" value="MOSC_domain"/>
</dbReference>
<dbReference type="InterPro" id="IPR011037">
    <property type="entry name" value="Pyrv_Knase-like_insert_dom_sf"/>
</dbReference>
<sequence length="174" mass="18926">MESLRSLMTQFPRAGRLEWLSRRPERHGTVEVVTSLHLTEGKGIEGDHYSARGGKREVTLFQAEHLPVAAAFCGISSLAPERLRRNLLVSGLNLLACRQQQLAIGNEVVIELTGPCAPCSRMERTLGPGGYNALRGHGGMTARIMRGGVIQLGDRVTVVPTTRNSAQGQLFQTP</sequence>
<dbReference type="Gene3D" id="2.40.33.20">
    <property type="entry name" value="PK beta-barrel domain-like"/>
    <property type="match status" value="1"/>
</dbReference>
<dbReference type="KEGG" id="kma:B9H00_05160"/>
<dbReference type="SUPFAM" id="SSF50800">
    <property type="entry name" value="PK beta-barrel domain-like"/>
    <property type="match status" value="1"/>
</dbReference>
<protein>
    <submittedName>
        <fullName evidence="1">MOSC domain-containing protein</fullName>
    </submittedName>
</protein>
<dbReference type="Proteomes" id="UP000194457">
    <property type="component" value="Chromosome"/>
</dbReference>
<dbReference type="PANTHER" id="PTHR36930">
    <property type="entry name" value="METAL-SULFUR CLUSTER BIOSYNTHESIS PROTEINS YUAD-RELATED"/>
    <property type="match status" value="1"/>
</dbReference>
<reference evidence="1 2" key="1">
    <citation type="submission" date="2017-05" db="EMBL/GenBank/DDBJ databases">
        <authorList>
            <person name="Song R."/>
            <person name="Chenine A.L."/>
            <person name="Ruprecht R.M."/>
        </authorList>
    </citation>
    <scope>NUCLEOTIDE SEQUENCE [LARGE SCALE GENOMIC DNA]</scope>
    <source>
        <strain evidence="1">SW32</strain>
    </source>
</reference>